<feature type="transmembrane region" description="Helical" evidence="2">
    <location>
        <begin position="262"/>
        <end position="281"/>
    </location>
</feature>
<protein>
    <submittedName>
        <fullName evidence="3">Uncharacterized protein</fullName>
    </submittedName>
</protein>
<evidence type="ECO:0000313" key="3">
    <source>
        <dbReference type="EMBL" id="KAG4413260.1"/>
    </source>
</evidence>
<organism evidence="3 4">
    <name type="scientific">Cadophora malorum</name>
    <dbReference type="NCBI Taxonomy" id="108018"/>
    <lineage>
        <taxon>Eukaryota</taxon>
        <taxon>Fungi</taxon>
        <taxon>Dikarya</taxon>
        <taxon>Ascomycota</taxon>
        <taxon>Pezizomycotina</taxon>
        <taxon>Leotiomycetes</taxon>
        <taxon>Helotiales</taxon>
        <taxon>Ploettnerulaceae</taxon>
        <taxon>Cadophora</taxon>
    </lineage>
</organism>
<comment type="caution">
    <text evidence="3">The sequence shown here is derived from an EMBL/GenBank/DDBJ whole genome shotgun (WGS) entry which is preliminary data.</text>
</comment>
<evidence type="ECO:0000256" key="1">
    <source>
        <dbReference type="SAM" id="MobiDB-lite"/>
    </source>
</evidence>
<keyword evidence="2" id="KW-1133">Transmembrane helix</keyword>
<name>A0A8H7W157_9HELO</name>
<keyword evidence="2" id="KW-0812">Transmembrane</keyword>
<evidence type="ECO:0000256" key="2">
    <source>
        <dbReference type="SAM" id="Phobius"/>
    </source>
</evidence>
<keyword evidence="4" id="KW-1185">Reference proteome</keyword>
<dbReference type="OrthoDB" id="3538998at2759"/>
<proteinExistence type="predicted"/>
<sequence length="282" mass="30739">MLNCFGSYCWNFIYGCEYQESIRQFMLDCYPDPVTELESIPFWPAPSEGSGVCSCNFEAMEQDLADVYSQYDACIDIRKNDPSIEELGCYCCSTRRTVSIPIDVCPKTDLTSVHLNASDSATEFGELWLDCAPVLERVDCLKIGYTTLPSATIYQPSNLPLPGTEQLSNLQGQISTPVSGWTYSWTLGTKEYVVTAFSPTGTETSTPTGSVSEGVTSSRPSLTSESTGRDPTATGSAAPSTTSTSSGAYSRHRPLRSQVEQIVVIVISLLMIVLLVMAGMYF</sequence>
<feature type="region of interest" description="Disordered" evidence="1">
    <location>
        <begin position="199"/>
        <end position="252"/>
    </location>
</feature>
<evidence type="ECO:0000313" key="4">
    <source>
        <dbReference type="Proteomes" id="UP000664132"/>
    </source>
</evidence>
<dbReference type="EMBL" id="JAFJYH010000325">
    <property type="protein sequence ID" value="KAG4413260.1"/>
    <property type="molecule type" value="Genomic_DNA"/>
</dbReference>
<dbReference type="AlphaFoldDB" id="A0A8H7W157"/>
<dbReference type="Proteomes" id="UP000664132">
    <property type="component" value="Unassembled WGS sequence"/>
</dbReference>
<accession>A0A8H7W157</accession>
<keyword evidence="2" id="KW-0472">Membrane</keyword>
<feature type="compositionally biased region" description="Low complexity" evidence="1">
    <location>
        <begin position="199"/>
        <end position="218"/>
    </location>
</feature>
<gene>
    <name evidence="3" type="ORF">IFR04_013611</name>
</gene>
<feature type="compositionally biased region" description="Low complexity" evidence="1">
    <location>
        <begin position="231"/>
        <end position="248"/>
    </location>
</feature>
<reference evidence="3" key="1">
    <citation type="submission" date="2021-02" db="EMBL/GenBank/DDBJ databases">
        <title>Genome sequence Cadophora malorum strain M34.</title>
        <authorList>
            <person name="Stefanovic E."/>
            <person name="Vu D."/>
            <person name="Scully C."/>
            <person name="Dijksterhuis J."/>
            <person name="Roader J."/>
            <person name="Houbraken J."/>
        </authorList>
    </citation>
    <scope>NUCLEOTIDE SEQUENCE</scope>
    <source>
        <strain evidence="3">M34</strain>
    </source>
</reference>